<keyword evidence="2" id="KW-1185">Reference proteome</keyword>
<comment type="caution">
    <text evidence="1">The sequence shown here is derived from an EMBL/GenBank/DDBJ whole genome shotgun (WGS) entry which is preliminary data.</text>
</comment>
<name>A0AAD8KU04_TARER</name>
<proteinExistence type="predicted"/>
<protein>
    <recommendedName>
        <fullName evidence="3">RNA-directed DNA polymerase, eukaryota, reverse transcriptase zinc-binding domain protein</fullName>
    </recommendedName>
</protein>
<accession>A0AAD8KU04</accession>
<evidence type="ECO:0000313" key="1">
    <source>
        <dbReference type="EMBL" id="KAK1427211.1"/>
    </source>
</evidence>
<dbReference type="EMBL" id="JAUHHV010000004">
    <property type="protein sequence ID" value="KAK1427211.1"/>
    <property type="molecule type" value="Genomic_DNA"/>
</dbReference>
<organism evidence="1 2">
    <name type="scientific">Tagetes erecta</name>
    <name type="common">African marigold</name>
    <dbReference type="NCBI Taxonomy" id="13708"/>
    <lineage>
        <taxon>Eukaryota</taxon>
        <taxon>Viridiplantae</taxon>
        <taxon>Streptophyta</taxon>
        <taxon>Embryophyta</taxon>
        <taxon>Tracheophyta</taxon>
        <taxon>Spermatophyta</taxon>
        <taxon>Magnoliopsida</taxon>
        <taxon>eudicotyledons</taxon>
        <taxon>Gunneridae</taxon>
        <taxon>Pentapetalae</taxon>
        <taxon>asterids</taxon>
        <taxon>campanulids</taxon>
        <taxon>Asterales</taxon>
        <taxon>Asteraceae</taxon>
        <taxon>Asteroideae</taxon>
        <taxon>Heliantheae alliance</taxon>
        <taxon>Tageteae</taxon>
        <taxon>Tagetes</taxon>
    </lineage>
</organism>
<dbReference type="Proteomes" id="UP001229421">
    <property type="component" value="Unassembled WGS sequence"/>
</dbReference>
<dbReference type="AlphaFoldDB" id="A0AAD8KU04"/>
<sequence length="305" mass="34791">MSIHFFNKWPDAKLTALPREIWSDHTPLLLQVGVCDFGPVPFKFFNSWVQMLGFDALIHSLCSSFVFSGPADRKLAVKLKWIKAGIKTWMATEKKKENELVDSLKAQLNYLDNLADQGGLNETTLQLRAKVIKDWKEIKARKRADFVQKSRMKWALDGDENSRFFHAMVDSNISSNRIHGLMIGEDWVKDPMQIKYHMARFFEQKFDFQPYVKPPFIIPGIKSLSNSQSQGLIVQFSREEVMKLTLGIGATTVSRISLLDTRKISFRRIQGRMTGTSFPGIVGPPTGSIFSIGKQILTEFLRVTL</sequence>
<evidence type="ECO:0000313" key="2">
    <source>
        <dbReference type="Proteomes" id="UP001229421"/>
    </source>
</evidence>
<evidence type="ECO:0008006" key="3">
    <source>
        <dbReference type="Google" id="ProtNLM"/>
    </source>
</evidence>
<gene>
    <name evidence="1" type="ORF">QVD17_15894</name>
</gene>
<reference evidence="1" key="1">
    <citation type="journal article" date="2023" name="bioRxiv">
        <title>Improved chromosome-level genome assembly for marigold (Tagetes erecta).</title>
        <authorList>
            <person name="Jiang F."/>
            <person name="Yuan L."/>
            <person name="Wang S."/>
            <person name="Wang H."/>
            <person name="Xu D."/>
            <person name="Wang A."/>
            <person name="Fan W."/>
        </authorList>
    </citation>
    <scope>NUCLEOTIDE SEQUENCE</scope>
    <source>
        <strain evidence="1">WSJ</strain>
        <tissue evidence="1">Leaf</tissue>
    </source>
</reference>